<evidence type="ECO:0000313" key="2">
    <source>
        <dbReference type="Proteomes" id="UP001060085"/>
    </source>
</evidence>
<accession>A0ACB9ZJU6</accession>
<organism evidence="1 2">
    <name type="scientific">Catharanthus roseus</name>
    <name type="common">Madagascar periwinkle</name>
    <name type="synonym">Vinca rosea</name>
    <dbReference type="NCBI Taxonomy" id="4058"/>
    <lineage>
        <taxon>Eukaryota</taxon>
        <taxon>Viridiplantae</taxon>
        <taxon>Streptophyta</taxon>
        <taxon>Embryophyta</taxon>
        <taxon>Tracheophyta</taxon>
        <taxon>Spermatophyta</taxon>
        <taxon>Magnoliopsida</taxon>
        <taxon>eudicotyledons</taxon>
        <taxon>Gunneridae</taxon>
        <taxon>Pentapetalae</taxon>
        <taxon>asterids</taxon>
        <taxon>lamiids</taxon>
        <taxon>Gentianales</taxon>
        <taxon>Apocynaceae</taxon>
        <taxon>Rauvolfioideae</taxon>
        <taxon>Vinceae</taxon>
        <taxon>Catharanthinae</taxon>
        <taxon>Catharanthus</taxon>
    </lineage>
</organism>
<comment type="caution">
    <text evidence="1">The sequence shown here is derived from an EMBL/GenBank/DDBJ whole genome shotgun (WGS) entry which is preliminary data.</text>
</comment>
<proteinExistence type="predicted"/>
<protein>
    <submittedName>
        <fullName evidence="1">Uncharacterized protein</fullName>
    </submittedName>
</protein>
<name>A0ACB9ZJU6_CATRO</name>
<dbReference type="EMBL" id="CM044708">
    <property type="protein sequence ID" value="KAI5647683.1"/>
    <property type="molecule type" value="Genomic_DNA"/>
</dbReference>
<gene>
    <name evidence="1" type="ORF">M9H77_33688</name>
</gene>
<dbReference type="Proteomes" id="UP001060085">
    <property type="component" value="Linkage Group LG08"/>
</dbReference>
<sequence>MTTEFFNYVDYEISALGGKISPSLINLKYLYYLDLSYNNFGGIPIPNFIGSLQSLRYLNISESGFGRDFHLLGNLSNLHILDLSGVGKIDNLGWLTGLSNLEKLDISRVNLSKASNWLHQISMIPCLRKLHLSQCNLHQISHHHHPNSLNFSSLVLLDLSSNYDLKSSIPRWVFGLRNLRYLDLSSCNFEGQLPDGPWNITSLSYLNLGYNYLINGRNFPKGLFNLHNLVYLNLRGNHFHGSLPEGIRNLSSLETLDVSGNHLNSSLPQELFTLKDLVSLDLFDNSFSGSIPSNLCNSTKLKYLDISSNGFNSSIPRGLYKCKRLELLNFRENWLQGVISNEIGNLTSLIKMDLTYNAITGGVPREIGNLCKLEFLSLSGNGMKGSISKIIDDISICASDSLEVLFLSENFFSGQLTDKLQKFKNLRSLDLDENAISGPIPSTLGKLSSLEELQLNGNKLNGTIPESFWQLSKLNILLISDNLLEGEVTEYQLDNLTSLTVLSASRNSLVLKVNPNWTPLSKFRRLELGSWNIGSQFPLWLQSVKTMAILDLSSTGISGAFPSWFWNFSQQISHLNFAHNHLLGEISSIPISEEIMQDPRLIYLSSNQFSGPLPQLPSNGTSELDLYNNSFTGDISTFLCDVVEGQKLKILNLGSNLLFGKIPDCWMNWPLLIVINLANNNFTGSIPKSIGHLKYLKSLDLHNNNLSGQIPLTLKNCRELLKIDLGQNYLSENFPAWLGSSLPRLRILILRSNKFHANLAPEICFLTFLHIMDIAENNISGKIPNCFNNFTFMTGKMIDSDNDEMIKMDYSYYIGVYSESASIATKGNKNMYESGTLSLLTSMDLSNNNFSGNIPEELIDLVGLKSLNISGNHLSGNIPENIGQMRQVESLDLSRNLLSGEIPQSIAEMSFLEVLNLSYNNLSGKIPLSTQMQSFNASSFIGNKLCGLPLANGCRTEDVAVMFDKNATFEVNWLYIFMGLGYVVGLWGFLGVLIFKRSWRHSYFRFIHDVWDRLYFLIK</sequence>
<keyword evidence="2" id="KW-1185">Reference proteome</keyword>
<reference evidence="2" key="1">
    <citation type="journal article" date="2023" name="Nat. Plants">
        <title>Single-cell RNA sequencing provides a high-resolution roadmap for understanding the multicellular compartmentation of specialized metabolism.</title>
        <authorList>
            <person name="Sun S."/>
            <person name="Shen X."/>
            <person name="Li Y."/>
            <person name="Li Y."/>
            <person name="Wang S."/>
            <person name="Li R."/>
            <person name="Zhang H."/>
            <person name="Shen G."/>
            <person name="Guo B."/>
            <person name="Wei J."/>
            <person name="Xu J."/>
            <person name="St-Pierre B."/>
            <person name="Chen S."/>
            <person name="Sun C."/>
        </authorList>
    </citation>
    <scope>NUCLEOTIDE SEQUENCE [LARGE SCALE GENOMIC DNA]</scope>
</reference>
<evidence type="ECO:0000313" key="1">
    <source>
        <dbReference type="EMBL" id="KAI5647683.1"/>
    </source>
</evidence>